<evidence type="ECO:0000256" key="11">
    <source>
        <dbReference type="ARBA" id="ARBA00069325"/>
    </source>
</evidence>
<dbReference type="EC" id="2.4.99.17" evidence="10 13"/>
<dbReference type="Proteomes" id="UP000199322">
    <property type="component" value="Unassembled WGS sequence"/>
</dbReference>
<proteinExistence type="inferred from homology"/>
<dbReference type="InterPro" id="IPR042118">
    <property type="entry name" value="QueA_dom1"/>
</dbReference>
<keyword evidence="7 13" id="KW-0671">Queuosine biosynthesis</keyword>
<dbReference type="UniPathway" id="UPA00392"/>
<dbReference type="PANTHER" id="PTHR30307">
    <property type="entry name" value="S-ADENOSYLMETHIONINE:TRNA RIBOSYLTRANSFERASE-ISOMERASE"/>
    <property type="match status" value="1"/>
</dbReference>
<comment type="function">
    <text evidence="13">Transfers and isomerizes the ribose moiety from AdoMet to the 7-aminomethyl group of 7-deazaguanine (preQ1-tRNA) to give epoxyqueuosine (oQ-tRNA).</text>
</comment>
<dbReference type="SUPFAM" id="SSF111337">
    <property type="entry name" value="QueA-like"/>
    <property type="match status" value="1"/>
</dbReference>
<evidence type="ECO:0000256" key="4">
    <source>
        <dbReference type="ARBA" id="ARBA00022490"/>
    </source>
</evidence>
<evidence type="ECO:0000256" key="9">
    <source>
        <dbReference type="ARBA" id="ARBA00061210"/>
    </source>
</evidence>
<evidence type="ECO:0000313" key="15">
    <source>
        <dbReference type="Proteomes" id="UP000199322"/>
    </source>
</evidence>
<comment type="subunit">
    <text evidence="3 13">Monomer.</text>
</comment>
<dbReference type="EMBL" id="FMYV01000002">
    <property type="protein sequence ID" value="SDC16410.1"/>
    <property type="molecule type" value="Genomic_DNA"/>
</dbReference>
<comment type="similarity">
    <text evidence="9 13">Belongs to the QueA family.</text>
</comment>
<name>A0A1G6JCJ6_9BACT</name>
<sequence length="336" mass="38433">MYKISDYDYDLPKEMIAQTPAEPRDKCKLMVLDKKTGDIEHKIFKDVIDYLEPGDVLVVNNTKVIPARIYGQKTTGAKVEILLLEKTDEKNSWKCLVKPGGKIKVNTEILFSEKLTGIVTHHNNDGSRIIEFVGEDIWNEINRIGETPLPPYITKKIDDDSKYQTKYAKKEGAVAAPTAGLHFTEELLQKIRDKGIQIEEVTLHVGLGTFRPIDVEDIRDHKIHEEFYEVKQETYEKIKKAKKEGNNIVAVGTTVVRTLESIALDDKLMGKTGIYIYPPYKFKIVDKLITNFHLPKSSLLLLVSAFSDKEIIMKSYEEAKKENYRFFSFGDAMLLK</sequence>
<evidence type="ECO:0000256" key="5">
    <source>
        <dbReference type="ARBA" id="ARBA00022679"/>
    </source>
</evidence>
<evidence type="ECO:0000256" key="10">
    <source>
        <dbReference type="ARBA" id="ARBA00066503"/>
    </source>
</evidence>
<evidence type="ECO:0000313" key="14">
    <source>
        <dbReference type="EMBL" id="SDC16410.1"/>
    </source>
</evidence>
<comment type="catalytic activity">
    <reaction evidence="8 13">
        <text>7-aminomethyl-7-carbaguanosine(34) in tRNA + S-adenosyl-L-methionine = epoxyqueuosine(34) in tRNA + adenine + L-methionine + 2 H(+)</text>
        <dbReference type="Rhea" id="RHEA:32155"/>
        <dbReference type="Rhea" id="RHEA-COMP:10342"/>
        <dbReference type="Rhea" id="RHEA-COMP:18582"/>
        <dbReference type="ChEBI" id="CHEBI:15378"/>
        <dbReference type="ChEBI" id="CHEBI:16708"/>
        <dbReference type="ChEBI" id="CHEBI:57844"/>
        <dbReference type="ChEBI" id="CHEBI:59789"/>
        <dbReference type="ChEBI" id="CHEBI:82833"/>
        <dbReference type="ChEBI" id="CHEBI:194443"/>
        <dbReference type="EC" id="2.4.99.17"/>
    </reaction>
</comment>
<dbReference type="InterPro" id="IPR003699">
    <property type="entry name" value="QueA"/>
</dbReference>
<keyword evidence="4 13" id="KW-0963">Cytoplasm</keyword>
<comment type="subcellular location">
    <subcellularLocation>
        <location evidence="1 13">Cytoplasm</location>
    </subcellularLocation>
</comment>
<dbReference type="Gene3D" id="3.40.1780.10">
    <property type="entry name" value="QueA-like"/>
    <property type="match status" value="1"/>
</dbReference>
<evidence type="ECO:0000256" key="2">
    <source>
        <dbReference type="ARBA" id="ARBA00004691"/>
    </source>
</evidence>
<evidence type="ECO:0000256" key="13">
    <source>
        <dbReference type="HAMAP-Rule" id="MF_00113"/>
    </source>
</evidence>
<dbReference type="STRING" id="28234.SAMN04488588_0488"/>
<keyword evidence="14" id="KW-0413">Isomerase</keyword>
<keyword evidence="5 13" id="KW-0808">Transferase</keyword>
<evidence type="ECO:0000256" key="12">
    <source>
        <dbReference type="ARBA" id="ARBA00076160"/>
    </source>
</evidence>
<reference evidence="14 15" key="1">
    <citation type="submission" date="2016-10" db="EMBL/GenBank/DDBJ databases">
        <authorList>
            <person name="de Groot N.N."/>
        </authorList>
    </citation>
    <scope>NUCLEOTIDE SEQUENCE [LARGE SCALE GENOMIC DNA]</scope>
    <source>
        <strain evidence="14 15">WG14</strain>
    </source>
</reference>
<dbReference type="FunFam" id="3.40.1780.10:FF:000001">
    <property type="entry name" value="S-adenosylmethionine:tRNA ribosyltransferase-isomerase"/>
    <property type="match status" value="1"/>
</dbReference>
<dbReference type="InterPro" id="IPR036100">
    <property type="entry name" value="QueA_sf"/>
</dbReference>
<accession>A0A1G6JCJ6</accession>
<protein>
    <recommendedName>
        <fullName evidence="11 13">S-adenosylmethionine:tRNA ribosyltransferase-isomerase</fullName>
        <ecNumber evidence="10 13">2.4.99.17</ecNumber>
    </recommendedName>
    <alternativeName>
        <fullName evidence="12 13">Queuosine biosynthesis protein QueA</fullName>
    </alternativeName>
</protein>
<dbReference type="GO" id="GO:0005737">
    <property type="term" value="C:cytoplasm"/>
    <property type="evidence" value="ECO:0007669"/>
    <property type="project" value="UniProtKB-SubCell"/>
</dbReference>
<dbReference type="InterPro" id="IPR042119">
    <property type="entry name" value="QueA_dom2"/>
</dbReference>
<dbReference type="RefSeq" id="WP_091402516.1">
    <property type="nucleotide sequence ID" value="NZ_FMYV01000002.1"/>
</dbReference>
<dbReference type="HAMAP" id="MF_00113">
    <property type="entry name" value="QueA"/>
    <property type="match status" value="1"/>
</dbReference>
<dbReference type="PANTHER" id="PTHR30307:SF0">
    <property type="entry name" value="S-ADENOSYLMETHIONINE:TRNA RIBOSYLTRANSFERASE-ISOMERASE"/>
    <property type="match status" value="1"/>
</dbReference>
<keyword evidence="15" id="KW-1185">Reference proteome</keyword>
<comment type="pathway">
    <text evidence="2 13">tRNA modification; tRNA-queuosine biosynthesis.</text>
</comment>
<dbReference type="FunFam" id="2.40.10.240:FF:000002">
    <property type="entry name" value="S-adenosylmethionine:tRNA ribosyltransferase-isomerase"/>
    <property type="match status" value="1"/>
</dbReference>
<evidence type="ECO:0000256" key="3">
    <source>
        <dbReference type="ARBA" id="ARBA00011245"/>
    </source>
</evidence>
<evidence type="ECO:0000256" key="1">
    <source>
        <dbReference type="ARBA" id="ARBA00004496"/>
    </source>
</evidence>
<dbReference type="AlphaFoldDB" id="A0A1G6JCJ6"/>
<evidence type="ECO:0000256" key="7">
    <source>
        <dbReference type="ARBA" id="ARBA00022785"/>
    </source>
</evidence>
<dbReference type="Pfam" id="PF02547">
    <property type="entry name" value="Queuosine_synth"/>
    <property type="match status" value="1"/>
</dbReference>
<keyword evidence="6 13" id="KW-0949">S-adenosyl-L-methionine</keyword>
<organism evidence="14 15">
    <name type="scientific">Geotoga petraea</name>
    <dbReference type="NCBI Taxonomy" id="28234"/>
    <lineage>
        <taxon>Bacteria</taxon>
        <taxon>Thermotogati</taxon>
        <taxon>Thermotogota</taxon>
        <taxon>Thermotogae</taxon>
        <taxon>Petrotogales</taxon>
        <taxon>Petrotogaceae</taxon>
        <taxon>Geotoga</taxon>
    </lineage>
</organism>
<evidence type="ECO:0000256" key="6">
    <source>
        <dbReference type="ARBA" id="ARBA00022691"/>
    </source>
</evidence>
<evidence type="ECO:0000256" key="8">
    <source>
        <dbReference type="ARBA" id="ARBA00052751"/>
    </source>
</evidence>
<dbReference type="NCBIfam" id="NF001140">
    <property type="entry name" value="PRK00147.1"/>
    <property type="match status" value="1"/>
</dbReference>
<dbReference type="Gene3D" id="2.40.10.240">
    <property type="entry name" value="QueA-like"/>
    <property type="match status" value="1"/>
</dbReference>
<dbReference type="NCBIfam" id="TIGR00113">
    <property type="entry name" value="queA"/>
    <property type="match status" value="1"/>
</dbReference>
<gene>
    <name evidence="13" type="primary">queA</name>
    <name evidence="14" type="ORF">SAMN04488588_0488</name>
</gene>
<dbReference type="GO" id="GO:0051075">
    <property type="term" value="F:S-adenosylmethionine:tRNA ribosyltransferase-isomerase activity"/>
    <property type="evidence" value="ECO:0007669"/>
    <property type="project" value="UniProtKB-EC"/>
</dbReference>
<dbReference type="GO" id="GO:0008616">
    <property type="term" value="P:tRNA queuosine(34) biosynthetic process"/>
    <property type="evidence" value="ECO:0007669"/>
    <property type="project" value="UniProtKB-UniRule"/>
</dbReference>